<proteinExistence type="predicted"/>
<gene>
    <name evidence="2" type="ORF">H9L14_06475</name>
</gene>
<feature type="chain" id="PRO_5047309601" description="Circumsporozoite protein" evidence="1">
    <location>
        <begin position="20"/>
        <end position="86"/>
    </location>
</feature>
<evidence type="ECO:0000313" key="3">
    <source>
        <dbReference type="Proteomes" id="UP000516105"/>
    </source>
</evidence>
<dbReference type="EMBL" id="CP060782">
    <property type="protein sequence ID" value="QNP46712.1"/>
    <property type="molecule type" value="Genomic_DNA"/>
</dbReference>
<sequence length="86" mass="9066">MRVLFAVPLLLLGACQVTKDDNSTTLSFNEDVAANAAEDIGNAAENLGGAIAKEADQTAAKVENKVGDVDVDVNVTHKDDEHTNQQ</sequence>
<evidence type="ECO:0000313" key="2">
    <source>
        <dbReference type="EMBL" id="QNP46712.1"/>
    </source>
</evidence>
<dbReference type="PROSITE" id="PS51257">
    <property type="entry name" value="PROKAR_LIPOPROTEIN"/>
    <property type="match status" value="1"/>
</dbReference>
<name>A0ABX6TA34_9SPHN</name>
<keyword evidence="1" id="KW-0732">Signal</keyword>
<reference evidence="2 3" key="1">
    <citation type="submission" date="2020-08" db="EMBL/GenBank/DDBJ databases">
        <title>Genome sequence of Sphingomonas sediminicola KACC 15039T.</title>
        <authorList>
            <person name="Hyun D.-W."/>
            <person name="Bae J.-W."/>
        </authorList>
    </citation>
    <scope>NUCLEOTIDE SEQUENCE [LARGE SCALE GENOMIC DNA]</scope>
    <source>
        <strain evidence="2 3">KACC 15039</strain>
    </source>
</reference>
<dbReference type="RefSeq" id="WP_187709665.1">
    <property type="nucleotide sequence ID" value="NZ_CP060782.1"/>
</dbReference>
<accession>A0ABX6TA34</accession>
<keyword evidence="3" id="KW-1185">Reference proteome</keyword>
<dbReference type="Proteomes" id="UP000516105">
    <property type="component" value="Chromosome"/>
</dbReference>
<organism evidence="2 3">
    <name type="scientific">Sphingomonas sediminicola</name>
    <dbReference type="NCBI Taxonomy" id="386874"/>
    <lineage>
        <taxon>Bacteria</taxon>
        <taxon>Pseudomonadati</taxon>
        <taxon>Pseudomonadota</taxon>
        <taxon>Alphaproteobacteria</taxon>
        <taxon>Sphingomonadales</taxon>
        <taxon>Sphingomonadaceae</taxon>
        <taxon>Sphingomonas</taxon>
    </lineage>
</organism>
<protein>
    <recommendedName>
        <fullName evidence="4">Circumsporozoite protein</fullName>
    </recommendedName>
</protein>
<feature type="signal peptide" evidence="1">
    <location>
        <begin position="1"/>
        <end position="19"/>
    </location>
</feature>
<evidence type="ECO:0000256" key="1">
    <source>
        <dbReference type="SAM" id="SignalP"/>
    </source>
</evidence>
<evidence type="ECO:0008006" key="4">
    <source>
        <dbReference type="Google" id="ProtNLM"/>
    </source>
</evidence>